<dbReference type="Proteomes" id="UP000188879">
    <property type="component" value="Unassembled WGS sequence"/>
</dbReference>
<feature type="domain" description="PAS" evidence="12">
    <location>
        <begin position="268"/>
        <end position="339"/>
    </location>
</feature>
<keyword evidence="8" id="KW-0547">Nucleotide-binding</keyword>
<evidence type="ECO:0000256" key="8">
    <source>
        <dbReference type="ARBA" id="ARBA00022741"/>
    </source>
</evidence>
<dbReference type="EC" id="2.7.13.3" evidence="2"/>
<dbReference type="Gene3D" id="3.30.450.40">
    <property type="match status" value="1"/>
</dbReference>
<dbReference type="GO" id="GO:0005524">
    <property type="term" value="F:ATP binding"/>
    <property type="evidence" value="ECO:0007669"/>
    <property type="project" value="UniProtKB-KW"/>
</dbReference>
<dbReference type="PANTHER" id="PTHR41523">
    <property type="entry name" value="TWO-COMPONENT SYSTEM SENSOR PROTEIN"/>
    <property type="match status" value="1"/>
</dbReference>
<evidence type="ECO:0000256" key="4">
    <source>
        <dbReference type="ARBA" id="ARBA00022630"/>
    </source>
</evidence>
<dbReference type="InterPro" id="IPR029016">
    <property type="entry name" value="GAF-like_dom_sf"/>
</dbReference>
<dbReference type="NCBIfam" id="TIGR00229">
    <property type="entry name" value="sensory_box"/>
    <property type="match status" value="2"/>
</dbReference>
<dbReference type="Pfam" id="PF00989">
    <property type="entry name" value="PAS"/>
    <property type="match status" value="1"/>
</dbReference>
<dbReference type="InterPro" id="IPR011102">
    <property type="entry name" value="Sig_transdc_His_kinase_HWE"/>
</dbReference>
<dbReference type="PROSITE" id="PS50113">
    <property type="entry name" value="PAC"/>
    <property type="match status" value="1"/>
</dbReference>
<keyword evidence="11" id="KW-0843">Virulence</keyword>
<dbReference type="AlphaFoldDB" id="A0A1V2H6X4"/>
<evidence type="ECO:0000256" key="1">
    <source>
        <dbReference type="ARBA" id="ARBA00000085"/>
    </source>
</evidence>
<dbReference type="SMART" id="SM00065">
    <property type="entry name" value="GAF"/>
    <property type="match status" value="1"/>
</dbReference>
<feature type="domain" description="PAC" evidence="13">
    <location>
        <begin position="217"/>
        <end position="271"/>
    </location>
</feature>
<dbReference type="Pfam" id="PF01590">
    <property type="entry name" value="GAF"/>
    <property type="match status" value="1"/>
</dbReference>
<evidence type="ECO:0000259" key="12">
    <source>
        <dbReference type="PROSITE" id="PS50112"/>
    </source>
</evidence>
<dbReference type="SUPFAM" id="SSF55874">
    <property type="entry name" value="ATPase domain of HSP90 chaperone/DNA topoisomerase II/histidine kinase"/>
    <property type="match status" value="1"/>
</dbReference>
<keyword evidence="15" id="KW-1185">Reference proteome</keyword>
<evidence type="ECO:0000256" key="7">
    <source>
        <dbReference type="ARBA" id="ARBA00022737"/>
    </source>
</evidence>
<dbReference type="Pfam" id="PF08448">
    <property type="entry name" value="PAS_4"/>
    <property type="match status" value="2"/>
</dbReference>
<dbReference type="GO" id="GO:0004673">
    <property type="term" value="F:protein histidine kinase activity"/>
    <property type="evidence" value="ECO:0007669"/>
    <property type="project" value="UniProtKB-EC"/>
</dbReference>
<keyword evidence="6" id="KW-0808">Transferase</keyword>
<dbReference type="GO" id="GO:0006355">
    <property type="term" value="P:regulation of DNA-templated transcription"/>
    <property type="evidence" value="ECO:0007669"/>
    <property type="project" value="InterPro"/>
</dbReference>
<keyword evidence="4" id="KW-0285">Flavoprotein</keyword>
<gene>
    <name evidence="14" type="ORF">BKE38_05570</name>
</gene>
<dbReference type="Pfam" id="PF07536">
    <property type="entry name" value="HWE_HK"/>
    <property type="match status" value="1"/>
</dbReference>
<dbReference type="SMART" id="SM00091">
    <property type="entry name" value="PAS"/>
    <property type="match status" value="3"/>
</dbReference>
<dbReference type="SUPFAM" id="SSF55781">
    <property type="entry name" value="GAF domain-like"/>
    <property type="match status" value="1"/>
</dbReference>
<dbReference type="PROSITE" id="PS50112">
    <property type="entry name" value="PAS"/>
    <property type="match status" value="2"/>
</dbReference>
<keyword evidence="5" id="KW-0288">FMN</keyword>
<keyword evidence="10" id="KW-0067">ATP-binding</keyword>
<evidence type="ECO:0000256" key="9">
    <source>
        <dbReference type="ARBA" id="ARBA00022777"/>
    </source>
</evidence>
<sequence length="766" mass="81982">MGAKARATARRRGLLAELRQLRARLAGRSAPAWPPRDTAASLAVIATDPSGRITAWSGGARRLLGWSAEEVLGQNIDMLWPGAGPDSSDPATAHPWRTREGATLSLLGETLPLQGPDGSLLGHLALLRATGGGPQPPEALDRAAQRLRAMRQGLPLGTQELDAEGRYLSASPAYLRLCGCDEAALLGRRFDDFIADPAERAAARARFQALVRGETAGYLERRLHACPGGHPPFWAEIRMAALRDAEGGFLCALSMVEDITERKLSEDAARQLAELVEQSTDFIGVARLDLGVVYVNPAGRRLVGLPDLAGAQATGVLDYFPPEARDLVRELIIPAVQAQGSWQGEISFRHFVSGEPLAVWYKMLLLRDAEGRVSGYGTATRDLRELQRNEERLLALLQLGDRLRELHDPSQIAVAAAEVIGRALGATRAGYAIVGQGGATRVERDWTDGSVAHLAGRHAAPWRFANLWRRAEEAPDAAAAVICVSDVATDPRTAAEAAAYAAIAVQAFLQVPVMVEGRAVAFLFVHDSAPREWSADEVSFARGGAERAWGAMERAAAELRQMLMTRELNHRVKNTLAMVQAMALQTVRSAADLASFGPTFQARLIALARAHDLLTQTDWHGARMQEVVRTALATVQGIELDLAGCAGGDILAPAQALSLAMALHELTTNAVKHGALSRPGGRIAVRCAVEPGHAAQRVDWVESGGPRVAGPPTRQGFGMRLLQRGLASQSGMVARLDFSPEGLRCTLRFPAAPVPASFEGPAMEGL</sequence>
<dbReference type="InterPro" id="IPR036890">
    <property type="entry name" value="HATPase_C_sf"/>
</dbReference>
<name>A0A1V2H6X4_9PROT</name>
<dbReference type="RefSeq" id="WP_076956394.1">
    <property type="nucleotide sequence ID" value="NZ_MLCO01000038.1"/>
</dbReference>
<reference evidence="14 15" key="1">
    <citation type="submission" date="2016-10" db="EMBL/GenBank/DDBJ databases">
        <title>Draft Genome sequence of Roseomonas sp. strain M3.</title>
        <authorList>
            <person name="Subhash Y."/>
            <person name="Lee S."/>
        </authorList>
    </citation>
    <scope>NUCLEOTIDE SEQUENCE [LARGE SCALE GENOMIC DNA]</scope>
    <source>
        <strain evidence="14 15">M3</strain>
    </source>
</reference>
<evidence type="ECO:0000313" key="14">
    <source>
        <dbReference type="EMBL" id="ONG56635.1"/>
    </source>
</evidence>
<dbReference type="InterPro" id="IPR013656">
    <property type="entry name" value="PAS_4"/>
</dbReference>
<evidence type="ECO:0000259" key="13">
    <source>
        <dbReference type="PROSITE" id="PS50113"/>
    </source>
</evidence>
<evidence type="ECO:0000256" key="6">
    <source>
        <dbReference type="ARBA" id="ARBA00022679"/>
    </source>
</evidence>
<organism evidence="14 15">
    <name type="scientific">Teichococcus deserti</name>
    <dbReference type="NCBI Taxonomy" id="1817963"/>
    <lineage>
        <taxon>Bacteria</taxon>
        <taxon>Pseudomonadati</taxon>
        <taxon>Pseudomonadota</taxon>
        <taxon>Alphaproteobacteria</taxon>
        <taxon>Acetobacterales</taxon>
        <taxon>Roseomonadaceae</taxon>
        <taxon>Roseomonas</taxon>
    </lineage>
</organism>
<evidence type="ECO:0000313" key="15">
    <source>
        <dbReference type="Proteomes" id="UP000188879"/>
    </source>
</evidence>
<protein>
    <recommendedName>
        <fullName evidence="2">histidine kinase</fullName>
        <ecNumber evidence="2">2.7.13.3</ecNumber>
    </recommendedName>
</protein>
<evidence type="ECO:0000256" key="5">
    <source>
        <dbReference type="ARBA" id="ARBA00022643"/>
    </source>
</evidence>
<evidence type="ECO:0000256" key="2">
    <source>
        <dbReference type="ARBA" id="ARBA00012438"/>
    </source>
</evidence>
<proteinExistence type="predicted"/>
<dbReference type="InterPro" id="IPR003018">
    <property type="entry name" value="GAF"/>
</dbReference>
<dbReference type="Gene3D" id="3.30.565.10">
    <property type="entry name" value="Histidine kinase-like ATPase, C-terminal domain"/>
    <property type="match status" value="1"/>
</dbReference>
<dbReference type="SMART" id="SM00911">
    <property type="entry name" value="HWE_HK"/>
    <property type="match status" value="1"/>
</dbReference>
<comment type="catalytic activity">
    <reaction evidence="1">
        <text>ATP + protein L-histidine = ADP + protein N-phospho-L-histidine.</text>
        <dbReference type="EC" id="2.7.13.3"/>
    </reaction>
</comment>
<evidence type="ECO:0000256" key="11">
    <source>
        <dbReference type="ARBA" id="ARBA00023026"/>
    </source>
</evidence>
<accession>A0A1V2H6X4</accession>
<dbReference type="PANTHER" id="PTHR41523:SF7">
    <property type="entry name" value="HISTIDINE KINASE"/>
    <property type="match status" value="1"/>
</dbReference>
<dbReference type="SUPFAM" id="SSF55785">
    <property type="entry name" value="PYP-like sensor domain (PAS domain)"/>
    <property type="match status" value="3"/>
</dbReference>
<keyword evidence="3" id="KW-0597">Phosphoprotein</keyword>
<dbReference type="InterPro" id="IPR035965">
    <property type="entry name" value="PAS-like_dom_sf"/>
</dbReference>
<comment type="caution">
    <text evidence="14">The sequence shown here is derived from an EMBL/GenBank/DDBJ whole genome shotgun (WGS) entry which is preliminary data.</text>
</comment>
<dbReference type="InterPro" id="IPR000700">
    <property type="entry name" value="PAS-assoc_C"/>
</dbReference>
<keyword evidence="7" id="KW-0677">Repeat</keyword>
<dbReference type="OrthoDB" id="341208at2"/>
<dbReference type="InterPro" id="IPR013767">
    <property type="entry name" value="PAS_fold"/>
</dbReference>
<feature type="domain" description="PAS" evidence="12">
    <location>
        <begin position="44"/>
        <end position="81"/>
    </location>
</feature>
<evidence type="ECO:0000256" key="10">
    <source>
        <dbReference type="ARBA" id="ARBA00022840"/>
    </source>
</evidence>
<dbReference type="EMBL" id="MLCO01000038">
    <property type="protein sequence ID" value="ONG56635.1"/>
    <property type="molecule type" value="Genomic_DNA"/>
</dbReference>
<dbReference type="CDD" id="cd00130">
    <property type="entry name" value="PAS"/>
    <property type="match status" value="3"/>
</dbReference>
<dbReference type="InterPro" id="IPR000014">
    <property type="entry name" value="PAS"/>
</dbReference>
<evidence type="ECO:0000256" key="3">
    <source>
        <dbReference type="ARBA" id="ARBA00022553"/>
    </source>
</evidence>
<keyword evidence="9" id="KW-0418">Kinase</keyword>
<dbReference type="Gene3D" id="3.30.450.20">
    <property type="entry name" value="PAS domain"/>
    <property type="match status" value="3"/>
</dbReference>